<accession>D4DRZ8</accession>
<dbReference type="AlphaFoldDB" id="D4DRZ8"/>
<evidence type="ECO:0000313" key="2">
    <source>
        <dbReference type="Proteomes" id="UP000005536"/>
    </source>
</evidence>
<gene>
    <name evidence="1" type="ORF">NEIELOOT_01841</name>
</gene>
<proteinExistence type="predicted"/>
<dbReference type="EMBL" id="ADBF01000154">
    <property type="protein sequence ID" value="EFE49378.1"/>
    <property type="molecule type" value="Genomic_DNA"/>
</dbReference>
<name>D4DRZ8_NEIEG</name>
<protein>
    <submittedName>
        <fullName evidence="1">Uncharacterized protein</fullName>
    </submittedName>
</protein>
<dbReference type="Proteomes" id="UP000005536">
    <property type="component" value="Unassembled WGS sequence"/>
</dbReference>
<reference evidence="1 2" key="1">
    <citation type="submission" date="2010-02" db="EMBL/GenBank/DDBJ databases">
        <authorList>
            <person name="Weinstock G."/>
            <person name="Sodergren E."/>
            <person name="Clifton S."/>
            <person name="Fulton L."/>
            <person name="Fulton B."/>
            <person name="Courtney L."/>
            <person name="Fronick C."/>
            <person name="Harrison M."/>
            <person name="Strong C."/>
            <person name="Farmer C."/>
            <person name="Delahaunty K."/>
            <person name="Markovic C."/>
            <person name="Hall O."/>
            <person name="Minx P."/>
            <person name="Tomlinson C."/>
            <person name="Mitreva M."/>
            <person name="Nelson J."/>
            <person name="Hou S."/>
            <person name="Wollam A."/>
            <person name="Pepin K.H."/>
            <person name="Johnson M."/>
            <person name="Bhonagiri V."/>
            <person name="Zhang X."/>
            <person name="Suruliraj S."/>
            <person name="Warren W."/>
            <person name="Chinwalla A."/>
            <person name="Mardis E.R."/>
            <person name="Wilson R.K."/>
        </authorList>
    </citation>
    <scope>NUCLEOTIDE SEQUENCE [LARGE SCALE GENOMIC DNA]</scope>
    <source>
        <strain evidence="1 2">ATCC 29315</strain>
    </source>
</reference>
<evidence type="ECO:0000313" key="1">
    <source>
        <dbReference type="EMBL" id="EFE49378.1"/>
    </source>
</evidence>
<organism evidence="1 2">
    <name type="scientific">Neisseria elongata subsp. glycolytica ATCC 29315</name>
    <dbReference type="NCBI Taxonomy" id="546263"/>
    <lineage>
        <taxon>Bacteria</taxon>
        <taxon>Pseudomonadati</taxon>
        <taxon>Pseudomonadota</taxon>
        <taxon>Betaproteobacteria</taxon>
        <taxon>Neisseriales</taxon>
        <taxon>Neisseriaceae</taxon>
        <taxon>Neisseria</taxon>
    </lineage>
</organism>
<comment type="caution">
    <text evidence="1">The sequence shown here is derived from an EMBL/GenBank/DDBJ whole genome shotgun (WGS) entry which is preliminary data.</text>
</comment>
<sequence length="55" mass="6128">MPSVFGNCRFPPSFTQSDIFRVENPHKISGPIAVSPRICRFLGKNPCGKVIIDRP</sequence>